<dbReference type="RefSeq" id="XP_003091860.2">
    <property type="nucleotide sequence ID" value="XM_003091812.2"/>
</dbReference>
<dbReference type="EMBL" id="DS268698">
    <property type="protein sequence ID" value="EFO98853.1"/>
    <property type="molecule type" value="Genomic_DNA"/>
</dbReference>
<dbReference type="HOGENOM" id="CLU_2707183_0_0_1"/>
<sequence>MTFLFVVFLSIRKEEVIITGYMNVFMQVTLYGNFIGDYFSQSMLALMACNRYLSVCSSEKVFNGIMGSRLVWG</sequence>
<accession>E3NIB0</accession>
<evidence type="ECO:0000313" key="2">
    <source>
        <dbReference type="Proteomes" id="UP000008281"/>
    </source>
</evidence>
<gene>
    <name evidence="1" type="ORF">CRE_04357</name>
</gene>
<dbReference type="InParanoid" id="E3NIB0"/>
<protein>
    <submittedName>
        <fullName evidence="1">Uncharacterized protein</fullName>
    </submittedName>
</protein>
<proteinExistence type="predicted"/>
<dbReference type="Proteomes" id="UP000008281">
    <property type="component" value="Unassembled WGS sequence"/>
</dbReference>
<reference evidence="1" key="1">
    <citation type="submission" date="2007-07" db="EMBL/GenBank/DDBJ databases">
        <title>PCAP assembly of the Caenorhabditis remanei genome.</title>
        <authorList>
            <consortium name="The Caenorhabditis remanei Sequencing Consortium"/>
            <person name="Wilson R.K."/>
        </authorList>
    </citation>
    <scope>NUCLEOTIDE SEQUENCE [LARGE SCALE GENOMIC DNA]</scope>
    <source>
        <strain evidence="1">PB4641</strain>
    </source>
</reference>
<dbReference type="GeneID" id="9803928"/>
<dbReference type="KEGG" id="crq:GCK72_021792"/>
<keyword evidence="2" id="KW-1185">Reference proteome</keyword>
<organism evidence="2">
    <name type="scientific">Caenorhabditis remanei</name>
    <name type="common">Caenorhabditis vulgaris</name>
    <dbReference type="NCBI Taxonomy" id="31234"/>
    <lineage>
        <taxon>Eukaryota</taxon>
        <taxon>Metazoa</taxon>
        <taxon>Ecdysozoa</taxon>
        <taxon>Nematoda</taxon>
        <taxon>Chromadorea</taxon>
        <taxon>Rhabditida</taxon>
        <taxon>Rhabditina</taxon>
        <taxon>Rhabditomorpha</taxon>
        <taxon>Rhabditoidea</taxon>
        <taxon>Rhabditidae</taxon>
        <taxon>Peloderinae</taxon>
        <taxon>Caenorhabditis</taxon>
    </lineage>
</organism>
<evidence type="ECO:0000313" key="1">
    <source>
        <dbReference type="EMBL" id="EFO98853.1"/>
    </source>
</evidence>
<name>E3NIB0_CAERE</name>
<dbReference type="AlphaFoldDB" id="E3NIB0"/>
<dbReference type="CTD" id="9803928"/>